<dbReference type="InterPro" id="IPR053204">
    <property type="entry name" value="Oxopyrrolidines_Biosynth-assoc"/>
</dbReference>
<dbReference type="Proteomes" id="UP000663841">
    <property type="component" value="Unassembled WGS sequence"/>
</dbReference>
<dbReference type="PANTHER" id="PTHR38797:SF4">
    <property type="entry name" value="NUCLEAR PORE COMPLEX PROTEIN NUP85"/>
    <property type="match status" value="1"/>
</dbReference>
<evidence type="ECO:0000313" key="2">
    <source>
        <dbReference type="Proteomes" id="UP000663841"/>
    </source>
</evidence>
<sequence length="354" mass="39673">MAINQKMKSDIESILDSLVASTPNISSHEAAEQIYTVGTAHINARSSAGSLADDEEDDVAIYGSPTTPGVPGFFAELWTGLIHHVHHAPVEEQAHHDYITRLVDFVSQVKAKSQPEGKDWLIRGEICRWDNLPLLGMYIRDVYNDIDTTGFEPSTLLSQEAQAAVAGAIQLEPQQLTSEDTESDTIRLAKSRHQWLSLQVFISRLWRDCGCNEYDKYAIWALRPALEDWPESPPACDAKCETFEESPAYLAFQVEAASIWICNTAPLMYRCTGIMGPNGDPDWPQGYGAPGRGGRRWNGVDGYDREHKRWQLWKDVLGEVIQWCDRAGKDQMKGWKVKDAAIRALEALKAAERQ</sequence>
<accession>A0A8H3C5Z3</accession>
<proteinExistence type="predicted"/>
<dbReference type="InterPro" id="IPR022085">
    <property type="entry name" value="OpdG"/>
</dbReference>
<dbReference type="Pfam" id="PF12311">
    <property type="entry name" value="DUF3632"/>
    <property type="match status" value="1"/>
</dbReference>
<comment type="caution">
    <text evidence="1">The sequence shown here is derived from an EMBL/GenBank/DDBJ whole genome shotgun (WGS) entry which is preliminary data.</text>
</comment>
<name>A0A8H3C5Z3_9AGAM</name>
<reference evidence="1" key="1">
    <citation type="submission" date="2021-01" db="EMBL/GenBank/DDBJ databases">
        <authorList>
            <person name="Kaushik A."/>
        </authorList>
    </citation>
    <scope>NUCLEOTIDE SEQUENCE</scope>
    <source>
        <strain evidence="1">AG3-T5</strain>
    </source>
</reference>
<organism evidence="1 2">
    <name type="scientific">Rhizoctonia solani</name>
    <dbReference type="NCBI Taxonomy" id="456999"/>
    <lineage>
        <taxon>Eukaryota</taxon>
        <taxon>Fungi</taxon>
        <taxon>Dikarya</taxon>
        <taxon>Basidiomycota</taxon>
        <taxon>Agaricomycotina</taxon>
        <taxon>Agaricomycetes</taxon>
        <taxon>Cantharellales</taxon>
        <taxon>Ceratobasidiaceae</taxon>
        <taxon>Rhizoctonia</taxon>
    </lineage>
</organism>
<protein>
    <submittedName>
        <fullName evidence="1">Uncharacterized protein</fullName>
    </submittedName>
</protein>
<dbReference type="AlphaFoldDB" id="A0A8H3C5Z3"/>
<dbReference type="PANTHER" id="PTHR38797">
    <property type="entry name" value="NUCLEAR PORE COMPLEX PROTEIN NUP85-RELATED"/>
    <property type="match status" value="1"/>
</dbReference>
<evidence type="ECO:0000313" key="1">
    <source>
        <dbReference type="EMBL" id="CAE6473699.1"/>
    </source>
</evidence>
<gene>
    <name evidence="1" type="ORF">RDB_LOCUS184777</name>
</gene>
<dbReference type="EMBL" id="CAJMWW010000557">
    <property type="protein sequence ID" value="CAE6473699.1"/>
    <property type="molecule type" value="Genomic_DNA"/>
</dbReference>